<protein>
    <submittedName>
        <fullName evidence="2">Uncharacterized protein</fullName>
    </submittedName>
</protein>
<reference evidence="2 3" key="1">
    <citation type="journal article" date="2019" name="Sci. Rep.">
        <title>Orb-weaving spider Araneus ventricosus genome elucidates the spidroin gene catalogue.</title>
        <authorList>
            <person name="Kono N."/>
            <person name="Nakamura H."/>
            <person name="Ohtoshi R."/>
            <person name="Moran D.A.P."/>
            <person name="Shinohara A."/>
            <person name="Yoshida Y."/>
            <person name="Fujiwara M."/>
            <person name="Mori M."/>
            <person name="Tomita M."/>
            <person name="Arakawa K."/>
        </authorList>
    </citation>
    <scope>NUCLEOTIDE SEQUENCE [LARGE SCALE GENOMIC DNA]</scope>
</reference>
<name>A0A4Y2M6E7_ARAVE</name>
<evidence type="ECO:0000313" key="3">
    <source>
        <dbReference type="Proteomes" id="UP000499080"/>
    </source>
</evidence>
<evidence type="ECO:0000256" key="1">
    <source>
        <dbReference type="SAM" id="MobiDB-lite"/>
    </source>
</evidence>
<feature type="compositionally biased region" description="Basic and acidic residues" evidence="1">
    <location>
        <begin position="57"/>
        <end position="69"/>
    </location>
</feature>
<evidence type="ECO:0000313" key="2">
    <source>
        <dbReference type="EMBL" id="GBN22043.1"/>
    </source>
</evidence>
<organism evidence="2 3">
    <name type="scientific">Araneus ventricosus</name>
    <name type="common">Orbweaver spider</name>
    <name type="synonym">Epeira ventricosa</name>
    <dbReference type="NCBI Taxonomy" id="182803"/>
    <lineage>
        <taxon>Eukaryota</taxon>
        <taxon>Metazoa</taxon>
        <taxon>Ecdysozoa</taxon>
        <taxon>Arthropoda</taxon>
        <taxon>Chelicerata</taxon>
        <taxon>Arachnida</taxon>
        <taxon>Araneae</taxon>
        <taxon>Araneomorphae</taxon>
        <taxon>Entelegynae</taxon>
        <taxon>Araneoidea</taxon>
        <taxon>Araneidae</taxon>
        <taxon>Araneus</taxon>
    </lineage>
</organism>
<proteinExistence type="predicted"/>
<accession>A0A4Y2M6E7</accession>
<sequence length="81" mass="9283">MINRSPPLNLLQKPASLGAETPSMRLPTRILCPRFLSLPFTSLAEGPEQLRGGWCHDTNRNSLREEKRKERQRRRDGKKSG</sequence>
<keyword evidence="3" id="KW-1185">Reference proteome</keyword>
<dbReference type="EMBL" id="BGPR01006813">
    <property type="protein sequence ID" value="GBN22043.1"/>
    <property type="molecule type" value="Genomic_DNA"/>
</dbReference>
<gene>
    <name evidence="2" type="ORF">AVEN_186079_1</name>
</gene>
<dbReference type="Proteomes" id="UP000499080">
    <property type="component" value="Unassembled WGS sequence"/>
</dbReference>
<feature type="region of interest" description="Disordered" evidence="1">
    <location>
        <begin position="1"/>
        <end position="23"/>
    </location>
</feature>
<dbReference type="AlphaFoldDB" id="A0A4Y2M6E7"/>
<feature type="compositionally biased region" description="Basic residues" evidence="1">
    <location>
        <begin position="70"/>
        <end position="81"/>
    </location>
</feature>
<feature type="region of interest" description="Disordered" evidence="1">
    <location>
        <begin position="48"/>
        <end position="81"/>
    </location>
</feature>
<comment type="caution">
    <text evidence="2">The sequence shown here is derived from an EMBL/GenBank/DDBJ whole genome shotgun (WGS) entry which is preliminary data.</text>
</comment>